<proteinExistence type="predicted"/>
<gene>
    <name evidence="1" type="ORF">BCF55_0229</name>
</gene>
<reference evidence="1 2" key="1">
    <citation type="submission" date="2018-10" db="EMBL/GenBank/DDBJ databases">
        <title>Genomic Encyclopedia of Archaeal and Bacterial Type Strains, Phase II (KMG-II): from individual species to whole genera.</title>
        <authorList>
            <person name="Goeker M."/>
        </authorList>
    </citation>
    <scope>NUCLEOTIDE SEQUENCE [LARGE SCALE GENOMIC DNA]</scope>
    <source>
        <strain evidence="1 2">DSM 16510</strain>
    </source>
</reference>
<name>A0A497XPC6_9AQUI</name>
<organism evidence="1 2">
    <name type="scientific">Hydrogenivirga caldilitoris</name>
    <dbReference type="NCBI Taxonomy" id="246264"/>
    <lineage>
        <taxon>Bacteria</taxon>
        <taxon>Pseudomonadati</taxon>
        <taxon>Aquificota</taxon>
        <taxon>Aquificia</taxon>
        <taxon>Aquificales</taxon>
        <taxon>Aquificaceae</taxon>
        <taxon>Hydrogenivirga</taxon>
    </lineage>
</organism>
<sequence>MGIFKEDIINFGNLINTEVEVKLTPEDFRRVYPDLEFLFSDRLMRIRGKKKSLLFKKSFEFRGGQDEQRVYNVRKYETEDMGIYLKVMSKDGLGELTKREGMELDGDYLKVSVFEVLKRTKVYKDVPDAFRGRLVATRYKVRDGYLSLYITVTK</sequence>
<protein>
    <submittedName>
        <fullName evidence="1">Uncharacterized protein</fullName>
    </submittedName>
</protein>
<dbReference type="AlphaFoldDB" id="A0A497XPC6"/>
<comment type="caution">
    <text evidence="1">The sequence shown here is derived from an EMBL/GenBank/DDBJ whole genome shotgun (WGS) entry which is preliminary data.</text>
</comment>
<dbReference type="OrthoDB" id="15142at2"/>
<evidence type="ECO:0000313" key="2">
    <source>
        <dbReference type="Proteomes" id="UP000267841"/>
    </source>
</evidence>
<dbReference type="EMBL" id="RCCJ01000001">
    <property type="protein sequence ID" value="RLJ69969.1"/>
    <property type="molecule type" value="Genomic_DNA"/>
</dbReference>
<dbReference type="RefSeq" id="WP_121008976.1">
    <property type="nucleotide sequence ID" value="NZ_RCCJ01000001.1"/>
</dbReference>
<keyword evidence="2" id="KW-1185">Reference proteome</keyword>
<evidence type="ECO:0000313" key="1">
    <source>
        <dbReference type="EMBL" id="RLJ69969.1"/>
    </source>
</evidence>
<dbReference type="Proteomes" id="UP000267841">
    <property type="component" value="Unassembled WGS sequence"/>
</dbReference>
<accession>A0A497XPC6</accession>